<dbReference type="InterPro" id="IPR004839">
    <property type="entry name" value="Aminotransferase_I/II_large"/>
</dbReference>
<organism evidence="6 7">
    <name type="scientific">Prosthecodimorpha staleyi</name>
    <dbReference type="NCBI Taxonomy" id="2840188"/>
    <lineage>
        <taxon>Bacteria</taxon>
        <taxon>Pseudomonadati</taxon>
        <taxon>Pseudomonadota</taxon>
        <taxon>Alphaproteobacteria</taxon>
        <taxon>Hyphomicrobiales</taxon>
        <taxon>Ancalomicrobiaceae</taxon>
        <taxon>Prosthecodimorpha</taxon>
    </lineage>
</organism>
<evidence type="ECO:0000313" key="7">
    <source>
        <dbReference type="Proteomes" id="UP000766595"/>
    </source>
</evidence>
<evidence type="ECO:0000256" key="3">
    <source>
        <dbReference type="ARBA" id="ARBA00022679"/>
    </source>
</evidence>
<evidence type="ECO:0000259" key="5">
    <source>
        <dbReference type="Pfam" id="PF00155"/>
    </source>
</evidence>
<feature type="domain" description="Aminotransferase class I/classII large" evidence="5">
    <location>
        <begin position="47"/>
        <end position="383"/>
    </location>
</feature>
<comment type="caution">
    <text evidence="6">The sequence shown here is derived from an EMBL/GenBank/DDBJ whole genome shotgun (WGS) entry which is preliminary data.</text>
</comment>
<dbReference type="PANTHER" id="PTHR42832:SF3">
    <property type="entry name" value="L-GLUTAMINE--4-(METHYLSULFANYL)-2-OXOBUTANOATE AMINOTRANSFERASE"/>
    <property type="match status" value="1"/>
</dbReference>
<evidence type="ECO:0000313" key="6">
    <source>
        <dbReference type="EMBL" id="MBT9290874.1"/>
    </source>
</evidence>
<dbReference type="PANTHER" id="PTHR42832">
    <property type="entry name" value="AMINO ACID AMINOTRANSFERASE"/>
    <property type="match status" value="1"/>
</dbReference>
<dbReference type="SUPFAM" id="SSF53383">
    <property type="entry name" value="PLP-dependent transferases"/>
    <property type="match status" value="1"/>
</dbReference>
<comment type="cofactor">
    <cofactor evidence="1">
        <name>pyridoxal 5'-phosphate</name>
        <dbReference type="ChEBI" id="CHEBI:597326"/>
    </cofactor>
</comment>
<protein>
    <submittedName>
        <fullName evidence="6">Aminotransferase class I/II-fold pyridoxal phosphate-dependent enzyme</fullName>
    </submittedName>
</protein>
<evidence type="ECO:0000256" key="4">
    <source>
        <dbReference type="SAM" id="MobiDB-lite"/>
    </source>
</evidence>
<dbReference type="InterPro" id="IPR050881">
    <property type="entry name" value="LL-DAP_aminotransferase"/>
</dbReference>
<dbReference type="InterPro" id="IPR015421">
    <property type="entry name" value="PyrdxlP-dep_Trfase_major"/>
</dbReference>
<keyword evidence="3" id="KW-0808">Transferase</keyword>
<dbReference type="Gene3D" id="3.90.1150.10">
    <property type="entry name" value="Aspartate Aminotransferase, domain 1"/>
    <property type="match status" value="1"/>
</dbReference>
<feature type="region of interest" description="Disordered" evidence="4">
    <location>
        <begin position="1"/>
        <end position="22"/>
    </location>
</feature>
<evidence type="ECO:0000256" key="2">
    <source>
        <dbReference type="ARBA" id="ARBA00022576"/>
    </source>
</evidence>
<dbReference type="Gene3D" id="3.40.640.10">
    <property type="entry name" value="Type I PLP-dependent aspartate aminotransferase-like (Major domain)"/>
    <property type="match status" value="1"/>
</dbReference>
<dbReference type="InterPro" id="IPR015424">
    <property type="entry name" value="PyrdxlP-dep_Trfase"/>
</dbReference>
<name>A0A947D661_9HYPH</name>
<dbReference type="EMBL" id="JAHHZF010000007">
    <property type="protein sequence ID" value="MBT9290874.1"/>
    <property type="molecule type" value="Genomic_DNA"/>
</dbReference>
<dbReference type="CDD" id="cd00609">
    <property type="entry name" value="AAT_like"/>
    <property type="match status" value="1"/>
</dbReference>
<keyword evidence="7" id="KW-1185">Reference proteome</keyword>
<sequence length="426" mass="45084">MSAPAATTVHPTAPRPAETAGGTFVSPFQRLATLLEGRAPGRPPIVMVVGEPRHPVPDFVGPALQREIAGFGRYPAIRGTDAFRETVAGWLGRRYGLDGRIDPATMILPLNGSREGLFFAALEARMNSAKAVANPAILIPNPFYQAYAAGCVAAGCEPVMVPATAETGFLPDPAALDADLLARTVAMFFASPANPQGAVVSLAGWLDLIALARRHDFMLLADECYSEIYRSTPPAGVLEAAATTAEGFDRVVAFNSLSKRSNLPGLRCGFAAGDPAFLTRWTRFRNMAAPQVPEPVQAVAVAAFGDEAHVEANRRLYNAKYAAAERILGPVFGPVTPEGGFFLWLDVTGLAEDGFDAGEAATLRLWREGGVRVVPGSYLAAPGRDGTNPGADFLRVALVDDLPATEDGLSRIADILHPALRGRTRA</sequence>
<evidence type="ECO:0000256" key="1">
    <source>
        <dbReference type="ARBA" id="ARBA00001933"/>
    </source>
</evidence>
<keyword evidence="2 6" id="KW-0032">Aminotransferase</keyword>
<feature type="compositionally biased region" description="Low complexity" evidence="4">
    <location>
        <begin position="1"/>
        <end position="17"/>
    </location>
</feature>
<dbReference type="Proteomes" id="UP000766595">
    <property type="component" value="Unassembled WGS sequence"/>
</dbReference>
<dbReference type="InterPro" id="IPR015422">
    <property type="entry name" value="PyrdxlP-dep_Trfase_small"/>
</dbReference>
<reference evidence="6 7" key="1">
    <citation type="submission" date="2021-06" db="EMBL/GenBank/DDBJ databases">
        <authorList>
            <person name="Grouzdev D.S."/>
            <person name="Koziaeva V."/>
        </authorList>
    </citation>
    <scope>NUCLEOTIDE SEQUENCE [LARGE SCALE GENOMIC DNA]</scope>
    <source>
        <strain evidence="6 7">22</strain>
    </source>
</reference>
<proteinExistence type="predicted"/>
<gene>
    <name evidence="6" type="ORF">KL771_15505</name>
</gene>
<dbReference type="Pfam" id="PF00155">
    <property type="entry name" value="Aminotran_1_2"/>
    <property type="match status" value="1"/>
</dbReference>
<dbReference type="RefSeq" id="WP_261969454.1">
    <property type="nucleotide sequence ID" value="NZ_JAHHZF010000007.1"/>
</dbReference>
<dbReference type="GO" id="GO:0030170">
    <property type="term" value="F:pyridoxal phosphate binding"/>
    <property type="evidence" value="ECO:0007669"/>
    <property type="project" value="InterPro"/>
</dbReference>
<dbReference type="AlphaFoldDB" id="A0A947D661"/>
<dbReference type="GO" id="GO:0008483">
    <property type="term" value="F:transaminase activity"/>
    <property type="evidence" value="ECO:0007669"/>
    <property type="project" value="UniProtKB-KW"/>
</dbReference>
<accession>A0A947D661</accession>